<dbReference type="GO" id="GO:0010333">
    <property type="term" value="F:terpene synthase activity"/>
    <property type="evidence" value="ECO:0007669"/>
    <property type="project" value="InterPro"/>
</dbReference>
<dbReference type="SFLD" id="SFLDG01605">
    <property type="entry name" value="Terpene_Cyclase_Like_1_N-term"/>
    <property type="match status" value="1"/>
</dbReference>
<dbReference type="InterPro" id="IPR001906">
    <property type="entry name" value="Terpene_synth_N"/>
</dbReference>
<dbReference type="Gene3D" id="1.10.600.10">
    <property type="entry name" value="Farnesyl Diphosphate Synthase"/>
    <property type="match status" value="1"/>
</dbReference>
<dbReference type="EMBL" id="MW478121">
    <property type="protein sequence ID" value="QWD59164.1"/>
    <property type="molecule type" value="mRNA"/>
</dbReference>
<dbReference type="FunFam" id="1.50.10.160:FF:000001">
    <property type="entry name" value="Ent-copalyl diphosphate synthase"/>
    <property type="match status" value="1"/>
</dbReference>
<organism evidence="5">
    <name type="scientific">Aconitum carmichaelii</name>
    <name type="common">Carmichael's monkshood</name>
    <dbReference type="NCBI Taxonomy" id="85363"/>
    <lineage>
        <taxon>Eukaryota</taxon>
        <taxon>Viridiplantae</taxon>
        <taxon>Streptophyta</taxon>
        <taxon>Embryophyta</taxon>
        <taxon>Tracheophyta</taxon>
        <taxon>Spermatophyta</taxon>
        <taxon>Magnoliopsida</taxon>
        <taxon>Ranunculales</taxon>
        <taxon>Ranunculaceae</taxon>
        <taxon>Ranunculoideae</taxon>
        <taxon>Delphinieae</taxon>
        <taxon>Aconitum</taxon>
    </lineage>
</organism>
<dbReference type="GO" id="GO:0009507">
    <property type="term" value="C:chloroplast"/>
    <property type="evidence" value="ECO:0007669"/>
    <property type="project" value="TreeGrafter"/>
</dbReference>
<evidence type="ECO:0000256" key="2">
    <source>
        <dbReference type="ARBA" id="ARBA00022723"/>
    </source>
</evidence>
<keyword evidence="2" id="KW-0479">Metal-binding</keyword>
<sequence>MASLSSSLCSLAHLSPSPSSDLPLPLFSSGVWSVGSRDKRTITDLCFSESSKHVTRAYKEVTKQNVQQIKWMAFTEQDIENDQVVEVQDICKVGEWVEKIKSMLSCMEDGDISISAYDTAWVALVKDIDGNDGPQFPSSLQWIVDNQLSDGSWGDEDIYSAHDRILNTLGCIVALKTWNVHPEKCKNGLAFIRQNINKLEDESIEHMPIGFEVAFPSLIEIARKIGLEIPVDSPAVQEIYKQRNLKLTKIPMDMVHMVPTTLLHSLEGMEGLDWGKLIKLQSSNGSMLFSPSSTAFALMNTKNEKCLEYLKKPVEKFNGGVPNVYPVDLFENVWAVDRLERLGISRYFRSEIKSCIDYVARYWTENGIAWARNSSVRDIDDTAMGFRLLRLHGHDVSPDVFKHFEKGGEFFCFAGQSNQAVTGMFNLYRATQVMFPGEIILERAKNFAYKFLRQKQAANELLDKWIITKDLPGEVGYALDVPWYASLPRIETRFYLEQYGGKNDVWIGKTLYRMRNVNNNTYLDFAKLDYNNCQSVHQMEWKNIQKWYTEHNLGEFGVTGSTLLKSYFISAASIFELERSSERLAWTKTMMLVEAVSSHLKNSSDKQNKSFINNFINTKVTMRNTNGKWKTKESKLIHTLVGTLNNLTEDTERKNAPREYFEKWLLNWQEENDKLPPTSVAESELLVHIICSSGGYPISGELLSHPQYTHLVNITKKICDQLRNHHNTEVADTNVMATALSIEADMQELVQIVLQKGSGIDEQIKQVFLIIVKSFFYAAICPQETMDRHISDVLFKRVG</sequence>
<dbReference type="FunFam" id="1.50.10.130:FF:000002">
    <property type="entry name" value="Ent-copalyl diphosphate synthase, chloroplastic"/>
    <property type="match status" value="1"/>
</dbReference>
<evidence type="ECO:0000256" key="1">
    <source>
        <dbReference type="ARBA" id="ARBA00001946"/>
    </source>
</evidence>
<keyword evidence="3" id="KW-0460">Magnesium</keyword>
<dbReference type="SUPFAM" id="SSF48576">
    <property type="entry name" value="Terpenoid synthases"/>
    <property type="match status" value="1"/>
</dbReference>
<evidence type="ECO:0000259" key="4">
    <source>
        <dbReference type="Pfam" id="PF01397"/>
    </source>
</evidence>
<accession>A0A8E8TY93</accession>
<feature type="domain" description="Terpene synthase N-terminal" evidence="4">
    <location>
        <begin position="273"/>
        <end position="479"/>
    </location>
</feature>
<gene>
    <name evidence="5" type="primary">CPS23</name>
</gene>
<proteinExistence type="evidence at transcript level"/>
<comment type="cofactor">
    <cofactor evidence="1">
        <name>Mg(2+)</name>
        <dbReference type="ChEBI" id="CHEBI:18420"/>
    </cofactor>
</comment>
<dbReference type="InterPro" id="IPR008930">
    <property type="entry name" value="Terpenoid_cyclase/PrenylTrfase"/>
</dbReference>
<dbReference type="Gene3D" id="1.50.10.130">
    <property type="entry name" value="Terpene synthase, N-terminal domain"/>
    <property type="match status" value="1"/>
</dbReference>
<dbReference type="Gene3D" id="1.50.10.160">
    <property type="match status" value="1"/>
</dbReference>
<dbReference type="GO" id="GO:0000287">
    <property type="term" value="F:magnesium ion binding"/>
    <property type="evidence" value="ECO:0007669"/>
    <property type="project" value="TreeGrafter"/>
</dbReference>
<dbReference type="PANTHER" id="PTHR31739:SF4">
    <property type="entry name" value="ENT-COPALYL DIPHOSPHATE SYNTHASE, CHLOROPLASTIC"/>
    <property type="match status" value="1"/>
</dbReference>
<dbReference type="InterPro" id="IPR050148">
    <property type="entry name" value="Terpene_synthase-like"/>
</dbReference>
<dbReference type="AlphaFoldDB" id="A0A8E8TY93"/>
<dbReference type="PANTHER" id="PTHR31739">
    <property type="entry name" value="ENT-COPALYL DIPHOSPHATE SYNTHASE, CHLOROPLASTIC"/>
    <property type="match status" value="1"/>
</dbReference>
<evidence type="ECO:0000313" key="5">
    <source>
        <dbReference type="EMBL" id="QWD59164.1"/>
    </source>
</evidence>
<dbReference type="SUPFAM" id="SSF48239">
    <property type="entry name" value="Terpenoid cyclases/Protein prenyltransferases"/>
    <property type="match status" value="2"/>
</dbReference>
<dbReference type="GO" id="GO:0009686">
    <property type="term" value="P:gibberellin biosynthetic process"/>
    <property type="evidence" value="ECO:0007669"/>
    <property type="project" value="TreeGrafter"/>
</dbReference>
<protein>
    <submittedName>
        <fullName evidence="5">Ent-copalyl diphosphate synthase</fullName>
    </submittedName>
</protein>
<dbReference type="SFLD" id="SFLDG01014">
    <property type="entry name" value="Terpene_Cyclase_Like_1_N-term"/>
    <property type="match status" value="1"/>
</dbReference>
<dbReference type="Pfam" id="PF01397">
    <property type="entry name" value="Terpene_synth"/>
    <property type="match status" value="1"/>
</dbReference>
<name>A0A8E8TY93_ACOCM</name>
<reference evidence="5" key="1">
    <citation type="journal article" date="2021" name="Acta Pharm. Sin. B (APSB)">
        <title>Functional identification of the terpene synthase family involved in diterpenoid alkaloids biosynthesis in Aconitum carmichaelii.</title>
        <authorList>
            <person name="Mao L."/>
            <person name="Jin B."/>
            <person name="Chen L."/>
            <person name="Tian M."/>
            <person name="Ma R."/>
            <person name="Yin B."/>
            <person name="Zhang H."/>
            <person name="Guo J."/>
            <person name="Tang J."/>
            <person name="Chen T."/>
            <person name="Lai C."/>
            <person name="Cui G."/>
            <person name="Huang L."/>
        </authorList>
    </citation>
    <scope>NUCLEOTIDE SEQUENCE</scope>
</reference>
<dbReference type="InterPro" id="IPR036965">
    <property type="entry name" value="Terpene_synth_N_sf"/>
</dbReference>
<dbReference type="InterPro" id="IPR008949">
    <property type="entry name" value="Isoprenoid_synthase_dom_sf"/>
</dbReference>
<evidence type="ECO:0000256" key="3">
    <source>
        <dbReference type="ARBA" id="ARBA00022842"/>
    </source>
</evidence>